<keyword evidence="3" id="KW-1185">Reference proteome</keyword>
<dbReference type="AlphaFoldDB" id="A0A8K0KMR5"/>
<gene>
    <name evidence="2" type="ORF">J437_LFUL019391</name>
</gene>
<reference evidence="2" key="2">
    <citation type="submission" date="2017-10" db="EMBL/GenBank/DDBJ databases">
        <title>Ladona fulva Genome sequencing and assembly.</title>
        <authorList>
            <person name="Murali S."/>
            <person name="Richards S."/>
            <person name="Bandaranaike D."/>
            <person name="Bellair M."/>
            <person name="Blankenburg K."/>
            <person name="Chao H."/>
            <person name="Dinh H."/>
            <person name="Doddapaneni H."/>
            <person name="Dugan-Rocha S."/>
            <person name="Elkadiri S."/>
            <person name="Gnanaolivu R."/>
            <person name="Hernandez B."/>
            <person name="Skinner E."/>
            <person name="Javaid M."/>
            <person name="Lee S."/>
            <person name="Li M."/>
            <person name="Ming W."/>
            <person name="Munidasa M."/>
            <person name="Muniz J."/>
            <person name="Nguyen L."/>
            <person name="Hughes D."/>
            <person name="Osuji N."/>
            <person name="Pu L.-L."/>
            <person name="Puazo M."/>
            <person name="Qu C."/>
            <person name="Quiroz J."/>
            <person name="Raj R."/>
            <person name="Weissenberger G."/>
            <person name="Xin Y."/>
            <person name="Zou X."/>
            <person name="Han Y."/>
            <person name="Worley K."/>
            <person name="Muzny D."/>
            <person name="Gibbs R."/>
        </authorList>
    </citation>
    <scope>NUCLEOTIDE SEQUENCE</scope>
    <source>
        <strain evidence="2">Sampled in the wild</strain>
    </source>
</reference>
<sequence>MESTGAMEGEEKPSTTTAGSEILPEDSREYQIFNLVKEKLGSHEDLLRVRNNSGETILQTDCGIREEIIEFCEDMLEKSLFEELLPAESSEEKEFGCSE</sequence>
<proteinExistence type="predicted"/>
<reference evidence="2" key="1">
    <citation type="submission" date="2013-04" db="EMBL/GenBank/DDBJ databases">
        <authorList>
            <person name="Qu J."/>
            <person name="Murali S.C."/>
            <person name="Bandaranaike D."/>
            <person name="Bellair M."/>
            <person name="Blankenburg K."/>
            <person name="Chao H."/>
            <person name="Dinh H."/>
            <person name="Doddapaneni H."/>
            <person name="Downs B."/>
            <person name="Dugan-Rocha S."/>
            <person name="Elkadiri S."/>
            <person name="Gnanaolivu R.D."/>
            <person name="Hernandez B."/>
            <person name="Javaid M."/>
            <person name="Jayaseelan J.C."/>
            <person name="Lee S."/>
            <person name="Li M."/>
            <person name="Ming W."/>
            <person name="Munidasa M."/>
            <person name="Muniz J."/>
            <person name="Nguyen L."/>
            <person name="Ongeri F."/>
            <person name="Osuji N."/>
            <person name="Pu L.-L."/>
            <person name="Puazo M."/>
            <person name="Qu C."/>
            <person name="Quiroz J."/>
            <person name="Raj R."/>
            <person name="Weissenberger G."/>
            <person name="Xin Y."/>
            <person name="Zou X."/>
            <person name="Han Y."/>
            <person name="Richards S."/>
            <person name="Worley K."/>
            <person name="Muzny D."/>
            <person name="Gibbs R."/>
        </authorList>
    </citation>
    <scope>NUCLEOTIDE SEQUENCE</scope>
    <source>
        <strain evidence="2">Sampled in the wild</strain>
    </source>
</reference>
<feature type="region of interest" description="Disordered" evidence="1">
    <location>
        <begin position="1"/>
        <end position="25"/>
    </location>
</feature>
<accession>A0A8K0KMR5</accession>
<name>A0A8K0KMR5_LADFU</name>
<comment type="caution">
    <text evidence="2">The sequence shown here is derived from an EMBL/GenBank/DDBJ whole genome shotgun (WGS) entry which is preliminary data.</text>
</comment>
<organism evidence="2 3">
    <name type="scientific">Ladona fulva</name>
    <name type="common">Scarce chaser dragonfly</name>
    <name type="synonym">Libellula fulva</name>
    <dbReference type="NCBI Taxonomy" id="123851"/>
    <lineage>
        <taxon>Eukaryota</taxon>
        <taxon>Metazoa</taxon>
        <taxon>Ecdysozoa</taxon>
        <taxon>Arthropoda</taxon>
        <taxon>Hexapoda</taxon>
        <taxon>Insecta</taxon>
        <taxon>Pterygota</taxon>
        <taxon>Palaeoptera</taxon>
        <taxon>Odonata</taxon>
        <taxon>Epiprocta</taxon>
        <taxon>Anisoptera</taxon>
        <taxon>Libelluloidea</taxon>
        <taxon>Libellulidae</taxon>
        <taxon>Ladona</taxon>
    </lineage>
</organism>
<evidence type="ECO:0000313" key="3">
    <source>
        <dbReference type="Proteomes" id="UP000792457"/>
    </source>
</evidence>
<protein>
    <submittedName>
        <fullName evidence="2">Uncharacterized protein</fullName>
    </submittedName>
</protein>
<dbReference type="EMBL" id="KZ309255">
    <property type="protein sequence ID" value="KAG8237962.1"/>
    <property type="molecule type" value="Genomic_DNA"/>
</dbReference>
<dbReference type="Proteomes" id="UP000792457">
    <property type="component" value="Unassembled WGS sequence"/>
</dbReference>
<evidence type="ECO:0000256" key="1">
    <source>
        <dbReference type="SAM" id="MobiDB-lite"/>
    </source>
</evidence>
<evidence type="ECO:0000313" key="2">
    <source>
        <dbReference type="EMBL" id="KAG8237962.1"/>
    </source>
</evidence>